<dbReference type="RefSeq" id="WP_169223906.1">
    <property type="nucleotide sequence ID" value="NZ_JABBGC010000001.1"/>
</dbReference>
<organism evidence="1 2">
    <name type="scientific">Chitinophaga fulva</name>
    <dbReference type="NCBI Taxonomy" id="2728842"/>
    <lineage>
        <taxon>Bacteria</taxon>
        <taxon>Pseudomonadati</taxon>
        <taxon>Bacteroidota</taxon>
        <taxon>Chitinophagia</taxon>
        <taxon>Chitinophagales</taxon>
        <taxon>Chitinophagaceae</taxon>
        <taxon>Chitinophaga</taxon>
    </lineage>
</organism>
<proteinExistence type="predicted"/>
<dbReference type="EMBL" id="JABBGC010000001">
    <property type="protein sequence ID" value="NML36800.1"/>
    <property type="molecule type" value="Genomic_DNA"/>
</dbReference>
<keyword evidence="2" id="KW-1185">Reference proteome</keyword>
<accession>A0A848GJB2</accession>
<reference evidence="1 2" key="1">
    <citation type="submission" date="2020-04" db="EMBL/GenBank/DDBJ databases">
        <title>Chitinophaga sp. G-6-1-13 sp. nov., isolated from soil.</title>
        <authorList>
            <person name="Dahal R.H."/>
            <person name="Chaudhary D.K."/>
        </authorList>
    </citation>
    <scope>NUCLEOTIDE SEQUENCE [LARGE SCALE GENOMIC DNA]</scope>
    <source>
        <strain evidence="1 2">G-6-1-13</strain>
    </source>
</reference>
<dbReference type="Gene3D" id="2.120.10.30">
    <property type="entry name" value="TolB, C-terminal domain"/>
    <property type="match status" value="1"/>
</dbReference>
<gene>
    <name evidence="1" type="ORF">HHL17_06280</name>
</gene>
<name>A0A848GJB2_9BACT</name>
<evidence type="ECO:0000313" key="1">
    <source>
        <dbReference type="EMBL" id="NML36800.1"/>
    </source>
</evidence>
<evidence type="ECO:0008006" key="3">
    <source>
        <dbReference type="Google" id="ProtNLM"/>
    </source>
</evidence>
<evidence type="ECO:0000313" key="2">
    <source>
        <dbReference type="Proteomes" id="UP000583266"/>
    </source>
</evidence>
<dbReference type="InterPro" id="IPR011042">
    <property type="entry name" value="6-blade_b-propeller_TolB-like"/>
</dbReference>
<dbReference type="AlphaFoldDB" id="A0A848GJB2"/>
<dbReference type="SUPFAM" id="SSF82171">
    <property type="entry name" value="DPP6 N-terminal domain-like"/>
    <property type="match status" value="1"/>
</dbReference>
<dbReference type="Proteomes" id="UP000583266">
    <property type="component" value="Unassembled WGS sequence"/>
</dbReference>
<sequence length="140" mass="15170">MKKLILGSFALLMFSASMLIFQISCKKSAEAESPMPAVPVQINKVAFTRYSQNGGTEICVMNYDGTGLVKVPVQLGANQSITDEVRLSPDGRKVFFVLYTPGTNETKKEDIYSCDIDGKNQKKIYGMPDGGGNTILGGAY</sequence>
<comment type="caution">
    <text evidence="1">The sequence shown here is derived from an EMBL/GenBank/DDBJ whole genome shotgun (WGS) entry which is preliminary data.</text>
</comment>
<protein>
    <recommendedName>
        <fullName evidence="3">WD40-like Beta Propeller Repeat</fullName>
    </recommendedName>
</protein>